<dbReference type="AlphaFoldDB" id="A0AA91LVA7"/>
<comment type="caution">
    <text evidence="1">The sequence shown here is derived from an EMBL/GenBank/DDBJ whole genome shotgun (WGS) entry which is preliminary data.</text>
</comment>
<dbReference type="EMBL" id="MVHM01000012">
    <property type="protein sequence ID" value="ORA35401.1"/>
    <property type="molecule type" value="Genomic_DNA"/>
</dbReference>
<dbReference type="Proteomes" id="UP000192441">
    <property type="component" value="Unassembled WGS sequence"/>
</dbReference>
<gene>
    <name evidence="1" type="ORF">BST20_17520</name>
</gene>
<protein>
    <submittedName>
        <fullName evidence="1">Uncharacterized protein</fullName>
    </submittedName>
</protein>
<organism evidence="1 2">
    <name type="scientific">Mycobacterium branderi</name>
    <dbReference type="NCBI Taxonomy" id="43348"/>
    <lineage>
        <taxon>Bacteria</taxon>
        <taxon>Bacillati</taxon>
        <taxon>Actinomycetota</taxon>
        <taxon>Actinomycetes</taxon>
        <taxon>Mycobacteriales</taxon>
        <taxon>Mycobacteriaceae</taxon>
        <taxon>Mycobacterium</taxon>
    </lineage>
</organism>
<sequence length="59" mass="6379">MCPRSARLTVVCIITVPTIGPAVRRRHQLADSVSAQWRFVWSSAAVTAADPNLVSSNTN</sequence>
<proteinExistence type="predicted"/>
<evidence type="ECO:0000313" key="2">
    <source>
        <dbReference type="Proteomes" id="UP000192441"/>
    </source>
</evidence>
<reference evidence="1 2" key="1">
    <citation type="submission" date="2016-12" db="EMBL/GenBank/DDBJ databases">
        <title>The new phylogeny of genus Mycobacterium.</title>
        <authorList>
            <person name="Tortoli E."/>
            <person name="Trovato A."/>
            <person name="Cirillo D.M."/>
        </authorList>
    </citation>
    <scope>NUCLEOTIDE SEQUENCE [LARGE SCALE GENOMIC DNA]</scope>
    <source>
        <strain evidence="1 2">DSM 44624</strain>
    </source>
</reference>
<evidence type="ECO:0000313" key="1">
    <source>
        <dbReference type="EMBL" id="ORA35401.1"/>
    </source>
</evidence>
<accession>A0AA91LVA7</accession>
<name>A0AA91LVA7_9MYCO</name>